<dbReference type="RefSeq" id="WP_348944452.1">
    <property type="nucleotide sequence ID" value="NZ_CP157355.1"/>
</dbReference>
<dbReference type="KEGG" id="cmav:ABHF33_13610"/>
<dbReference type="AlphaFoldDB" id="A0AAU7F8T7"/>
<evidence type="ECO:0000313" key="1">
    <source>
        <dbReference type="EMBL" id="XBM00086.1"/>
    </source>
</evidence>
<sequence length="540" mass="60778">MIEVLIQRTLPAVGGSSTPQFDDVRTARDWLKLLPMINVPIAHAEISQALSELNQSDLAALESLKIVEQFRESVHVLQDATLSKLIGKALPLSDEEEKIWQSIANLWRLLETAYARAWHAACKNQLGIAEFLPLLAERTLYYANKNLQHLAHIYRKPGDKEWRQLFAYYELAKTQHIEKLKARDSLIPISGTSTPESIFLHALLFNMANPAQYSFKQQAWLNNRLEILATRTSLQAQAPTLPQRAPLCIDLATPAPATRRPHPRAQDSELEIDTLALAQVISKRIKLLKLGEMPEKIGLGNELGPQAAEEILRDLYRLWCDHPMERTLVRRSSEQYLEAGVGLNNLHLWLARHQFAPPPQNEHQISSTELMQIRMFGQTRARQVIAPAAPETQQWQIVNETAQGMCLNSSTALAQRLQLHQLILLADGKAQFLGQIRWLSQCAAHWEIGIELLPGIPEAACIRAQDAARFGQGDFTQVLMLGAMPALKSPATLLLPPGWFRQGRLLDYWDGKQMNRIRLVSLLGRGADYERVHFVASGGL</sequence>
<dbReference type="EMBL" id="CP157355">
    <property type="protein sequence ID" value="XBM00086.1"/>
    <property type="molecule type" value="Genomic_DNA"/>
</dbReference>
<reference evidence="1" key="1">
    <citation type="submission" date="2024-05" db="EMBL/GenBank/DDBJ databases">
        <authorList>
            <person name="Yang L."/>
            <person name="Pan L."/>
        </authorList>
    </citation>
    <scope>NUCLEOTIDE SEQUENCE</scope>
    <source>
        <strain evidence="1">FCG-7</strain>
    </source>
</reference>
<evidence type="ECO:0008006" key="2">
    <source>
        <dbReference type="Google" id="ProtNLM"/>
    </source>
</evidence>
<gene>
    <name evidence="1" type="ORF">ABHF33_13610</name>
</gene>
<organism evidence="1">
    <name type="scientific">Chitinibacter mangrovi</name>
    <dbReference type="NCBI Taxonomy" id="3153927"/>
    <lineage>
        <taxon>Bacteria</taxon>
        <taxon>Pseudomonadati</taxon>
        <taxon>Pseudomonadota</taxon>
        <taxon>Betaproteobacteria</taxon>
        <taxon>Neisseriales</taxon>
        <taxon>Chitinibacteraceae</taxon>
        <taxon>Chitinibacter</taxon>
    </lineage>
</organism>
<proteinExistence type="predicted"/>
<name>A0AAU7F8T7_9NEIS</name>
<protein>
    <recommendedName>
        <fullName evidence="2">Zorya protein ZorC EH domain-containing protein</fullName>
    </recommendedName>
</protein>
<accession>A0AAU7F8T7</accession>